<keyword evidence="7" id="KW-0812">Transmembrane</keyword>
<evidence type="ECO:0000256" key="1">
    <source>
        <dbReference type="ARBA" id="ARBA00001946"/>
    </source>
</evidence>
<dbReference type="GO" id="GO:0004659">
    <property type="term" value="F:prenyltransferase activity"/>
    <property type="evidence" value="ECO:0007669"/>
    <property type="project" value="InterPro"/>
</dbReference>
<gene>
    <name evidence="8" type="ORF">OMAG_000070</name>
</gene>
<comment type="similarity">
    <text evidence="2 6">Belongs to the FPP/GGPP synthase family.</text>
</comment>
<proteinExistence type="inferred from homology"/>
<dbReference type="PANTHER" id="PTHR12001">
    <property type="entry name" value="GERANYLGERANYL PYROPHOSPHATE SYNTHASE"/>
    <property type="match status" value="1"/>
</dbReference>
<feature type="transmembrane region" description="Helical" evidence="7">
    <location>
        <begin position="133"/>
        <end position="154"/>
    </location>
</feature>
<evidence type="ECO:0000256" key="3">
    <source>
        <dbReference type="ARBA" id="ARBA00022679"/>
    </source>
</evidence>
<dbReference type="SFLD" id="SFLDS00005">
    <property type="entry name" value="Isoprenoid_Synthase_Type_I"/>
    <property type="match status" value="1"/>
</dbReference>
<sequence>MEIYCAGLIFGDFLVIDILKKEISREIKESFDSLEKKYCLKSASPLLYFVIKDFFGRKGKRIRPLLFILSYLGYSFEKKSYKDVLKPAIAFEFLHAFLLIHDDIIDESELRRGKPTLHKVINSRIKISKHDRLGGYLGIVAGDIIFAMAVELFISFKTSCEKKETALREFISSAIWTGEGEFIDVFNGKKTLDKVIDQDIYRTYELKTSVYTFLAPLSAGAIIAGAGPSEIKLLKKFGSVLGRAFQILDDFLDIFMTEEETGKSKFQDFSEKKKTFLAWKTYHSLKGRDKKIFFNLFEKDDKSIEACEKIKDMIIKSGAAFFILDMIDGLIKESLVLLSRLKIKKEYKVYFAELIEKLSSQTFAVTRKL</sequence>
<dbReference type="GO" id="GO:0008299">
    <property type="term" value="P:isoprenoid biosynthetic process"/>
    <property type="evidence" value="ECO:0007669"/>
    <property type="project" value="InterPro"/>
</dbReference>
<accession>A0A0F0CX98</accession>
<dbReference type="CDD" id="cd00685">
    <property type="entry name" value="Trans_IPPS_HT"/>
    <property type="match status" value="1"/>
</dbReference>
<dbReference type="AlphaFoldDB" id="A0A0F0CX98"/>
<comment type="caution">
    <text evidence="8">The sequence shown here is derived from an EMBL/GenBank/DDBJ whole genome shotgun (WGS) entry which is preliminary data.</text>
</comment>
<evidence type="ECO:0000256" key="7">
    <source>
        <dbReference type="SAM" id="Phobius"/>
    </source>
</evidence>
<keyword evidence="3 6" id="KW-0808">Transferase</keyword>
<keyword evidence="4" id="KW-0479">Metal-binding</keyword>
<organism evidence="8 9">
    <name type="scientific">Candidatus Omnitrophus magneticus</name>
    <dbReference type="NCBI Taxonomy" id="1609969"/>
    <lineage>
        <taxon>Bacteria</taxon>
        <taxon>Pseudomonadati</taxon>
        <taxon>Candidatus Omnitrophota</taxon>
        <taxon>Candidatus Omnitrophus</taxon>
    </lineage>
</organism>
<evidence type="ECO:0000256" key="2">
    <source>
        <dbReference type="ARBA" id="ARBA00006706"/>
    </source>
</evidence>
<dbReference type="Pfam" id="PF00348">
    <property type="entry name" value="polyprenyl_synt"/>
    <property type="match status" value="1"/>
</dbReference>
<dbReference type="SUPFAM" id="SSF48576">
    <property type="entry name" value="Terpenoid synthases"/>
    <property type="match status" value="1"/>
</dbReference>
<dbReference type="PANTHER" id="PTHR12001:SF85">
    <property type="entry name" value="SHORT CHAIN ISOPRENYL DIPHOSPHATE SYNTHASE"/>
    <property type="match status" value="1"/>
</dbReference>
<keyword evidence="9" id="KW-1185">Reference proteome</keyword>
<comment type="cofactor">
    <cofactor evidence="1">
        <name>Mg(2+)</name>
        <dbReference type="ChEBI" id="CHEBI:18420"/>
    </cofactor>
</comment>
<name>A0A0F0CX98_9BACT</name>
<keyword evidence="7" id="KW-0472">Membrane</keyword>
<evidence type="ECO:0000256" key="5">
    <source>
        <dbReference type="ARBA" id="ARBA00022842"/>
    </source>
</evidence>
<protein>
    <submittedName>
        <fullName evidence="8">Polyprenyl synthetase</fullName>
        <ecNumber evidence="8">2.5.1.-</ecNumber>
    </submittedName>
</protein>
<dbReference type="Gene3D" id="1.10.600.10">
    <property type="entry name" value="Farnesyl Diphosphate Synthase"/>
    <property type="match status" value="1"/>
</dbReference>
<evidence type="ECO:0000313" key="8">
    <source>
        <dbReference type="EMBL" id="KJJ86080.1"/>
    </source>
</evidence>
<dbReference type="EC" id="2.5.1.-" evidence="8"/>
<dbReference type="Proteomes" id="UP000033428">
    <property type="component" value="Unassembled WGS sequence"/>
</dbReference>
<keyword evidence="7" id="KW-1133">Transmembrane helix</keyword>
<evidence type="ECO:0000313" key="9">
    <source>
        <dbReference type="Proteomes" id="UP000033428"/>
    </source>
</evidence>
<dbReference type="PROSITE" id="PS00723">
    <property type="entry name" value="POLYPRENYL_SYNTHASE_1"/>
    <property type="match status" value="1"/>
</dbReference>
<evidence type="ECO:0000256" key="4">
    <source>
        <dbReference type="ARBA" id="ARBA00022723"/>
    </source>
</evidence>
<dbReference type="EMBL" id="JYNY01000016">
    <property type="protein sequence ID" value="KJJ86080.1"/>
    <property type="molecule type" value="Genomic_DNA"/>
</dbReference>
<dbReference type="InterPro" id="IPR000092">
    <property type="entry name" value="Polyprenyl_synt"/>
</dbReference>
<keyword evidence="5" id="KW-0460">Magnesium</keyword>
<dbReference type="GO" id="GO:0046872">
    <property type="term" value="F:metal ion binding"/>
    <property type="evidence" value="ECO:0007669"/>
    <property type="project" value="UniProtKB-KW"/>
</dbReference>
<dbReference type="PROSITE" id="PS00444">
    <property type="entry name" value="POLYPRENYL_SYNTHASE_2"/>
    <property type="match status" value="1"/>
</dbReference>
<dbReference type="InterPro" id="IPR008949">
    <property type="entry name" value="Isoprenoid_synthase_dom_sf"/>
</dbReference>
<dbReference type="InterPro" id="IPR033749">
    <property type="entry name" value="Polyprenyl_synt_CS"/>
</dbReference>
<evidence type="ECO:0000256" key="6">
    <source>
        <dbReference type="RuleBase" id="RU004466"/>
    </source>
</evidence>
<reference evidence="8 9" key="1">
    <citation type="submission" date="2015-02" db="EMBL/GenBank/DDBJ databases">
        <title>Single-cell genomics of uncultivated deep-branching MTB reveals a conserved set of magnetosome genes.</title>
        <authorList>
            <person name="Kolinko S."/>
            <person name="Richter M."/>
            <person name="Glockner F.O."/>
            <person name="Brachmann A."/>
            <person name="Schuler D."/>
        </authorList>
    </citation>
    <scope>NUCLEOTIDE SEQUENCE [LARGE SCALE GENOMIC DNA]</scope>
    <source>
        <strain evidence="8">SKK-01</strain>
    </source>
</reference>